<dbReference type="GO" id="GO:0007601">
    <property type="term" value="P:visual perception"/>
    <property type="evidence" value="ECO:0007669"/>
    <property type="project" value="TreeGrafter"/>
</dbReference>
<reference evidence="4" key="1">
    <citation type="submission" date="2025-08" db="UniProtKB">
        <authorList>
            <consortium name="Ensembl"/>
        </authorList>
    </citation>
    <scope>IDENTIFICATION</scope>
</reference>
<dbReference type="Proteomes" id="UP000694392">
    <property type="component" value="Unplaced"/>
</dbReference>
<comment type="similarity">
    <text evidence="1">Belongs to the beta/gamma-crystallin family.</text>
</comment>
<evidence type="ECO:0000256" key="1">
    <source>
        <dbReference type="ARBA" id="ARBA00009646"/>
    </source>
</evidence>
<keyword evidence="5" id="KW-1185">Reference proteome</keyword>
<dbReference type="FunFam" id="2.60.20.10:FF:000009">
    <property type="entry name" value="very large A-kinase anchor protein"/>
    <property type="match status" value="1"/>
</dbReference>
<dbReference type="InterPro" id="IPR050252">
    <property type="entry name" value="Beta/Gamma-Crystallin"/>
</dbReference>
<name>A0A8D0GXW5_SPHPU</name>
<feature type="domain" description="Beta/gamma crystallin 'Greek key'" evidence="3">
    <location>
        <begin position="49"/>
        <end position="91"/>
    </location>
</feature>
<sequence length="140" mass="15844">MPMNVKLIIYEKTQFEGWAKEFSENIDTVAALFRNEDFQGIGSIRVIGGIWAAYEKEGYKGQQYLLEEGDYKDEHSWGGASGVLMSFRFLQADFLESTVTLFEQNEESGKVFDVINEEIPDLEEAGFGLETRSIHVKSGV</sequence>
<dbReference type="Ensembl" id="ENSSPUT00000013084.1">
    <property type="protein sequence ID" value="ENSSPUP00000012272.1"/>
    <property type="gene ID" value="ENSSPUG00000009433.1"/>
</dbReference>
<evidence type="ECO:0000313" key="5">
    <source>
        <dbReference type="Proteomes" id="UP000694392"/>
    </source>
</evidence>
<accession>A0A8D0GXW5</accession>
<dbReference type="InterPro" id="IPR011024">
    <property type="entry name" value="G_crystallin-like"/>
</dbReference>
<dbReference type="AlphaFoldDB" id="A0A8D0GXW5"/>
<dbReference type="Pfam" id="PF00030">
    <property type="entry name" value="Crystall"/>
    <property type="match status" value="1"/>
</dbReference>
<dbReference type="SUPFAM" id="SSF49695">
    <property type="entry name" value="gamma-Crystallin-like"/>
    <property type="match status" value="1"/>
</dbReference>
<evidence type="ECO:0000256" key="2">
    <source>
        <dbReference type="ARBA" id="ARBA00022737"/>
    </source>
</evidence>
<dbReference type="PANTHER" id="PTHR11818">
    <property type="entry name" value="BETA/GAMMA CRYSTALLIN"/>
    <property type="match status" value="1"/>
</dbReference>
<organism evidence="4 5">
    <name type="scientific">Sphenodon punctatus</name>
    <name type="common">Tuatara</name>
    <name type="synonym">Hatteria punctata</name>
    <dbReference type="NCBI Taxonomy" id="8508"/>
    <lineage>
        <taxon>Eukaryota</taxon>
        <taxon>Metazoa</taxon>
        <taxon>Chordata</taxon>
        <taxon>Craniata</taxon>
        <taxon>Vertebrata</taxon>
        <taxon>Euteleostomi</taxon>
        <taxon>Lepidosauria</taxon>
        <taxon>Sphenodontia</taxon>
        <taxon>Sphenodontidae</taxon>
        <taxon>Sphenodon</taxon>
    </lineage>
</organism>
<dbReference type="GeneTree" id="ENSGT00940000160816"/>
<dbReference type="PANTHER" id="PTHR11818:SF38">
    <property type="entry name" value="VERY LARGE A-KINASE ANCHOR PROTEIN"/>
    <property type="match status" value="1"/>
</dbReference>
<dbReference type="InterPro" id="IPR001064">
    <property type="entry name" value="Beta/gamma_crystallin"/>
</dbReference>
<evidence type="ECO:0000313" key="4">
    <source>
        <dbReference type="Ensembl" id="ENSSPUP00000012272.1"/>
    </source>
</evidence>
<feature type="domain" description="Beta/gamma crystallin 'Greek key'" evidence="3">
    <location>
        <begin position="5"/>
        <end position="48"/>
    </location>
</feature>
<protein>
    <recommendedName>
        <fullName evidence="3">Beta/gamma crystallin 'Greek key' domain-containing protein</fullName>
    </recommendedName>
</protein>
<dbReference type="GO" id="GO:0005212">
    <property type="term" value="F:structural constituent of eye lens"/>
    <property type="evidence" value="ECO:0007669"/>
    <property type="project" value="TreeGrafter"/>
</dbReference>
<evidence type="ECO:0000259" key="3">
    <source>
        <dbReference type="PROSITE" id="PS50915"/>
    </source>
</evidence>
<dbReference type="PROSITE" id="PS50915">
    <property type="entry name" value="CRYSTALLIN_BETA_GAMMA"/>
    <property type="match status" value="2"/>
</dbReference>
<reference evidence="4" key="2">
    <citation type="submission" date="2025-09" db="UniProtKB">
        <authorList>
            <consortium name="Ensembl"/>
        </authorList>
    </citation>
    <scope>IDENTIFICATION</scope>
</reference>
<dbReference type="OMA" id="QFEGWAK"/>
<dbReference type="Gene3D" id="2.60.20.10">
    <property type="entry name" value="Crystallins"/>
    <property type="match status" value="2"/>
</dbReference>
<proteinExistence type="inferred from homology"/>
<dbReference type="GO" id="GO:0002088">
    <property type="term" value="P:lens development in camera-type eye"/>
    <property type="evidence" value="ECO:0007669"/>
    <property type="project" value="TreeGrafter"/>
</dbReference>
<dbReference type="PRINTS" id="PR01367">
    <property type="entry name" value="BGCRYSTALLIN"/>
</dbReference>
<dbReference type="SMART" id="SM00247">
    <property type="entry name" value="XTALbg"/>
    <property type="match status" value="1"/>
</dbReference>
<keyword evidence="2" id="KW-0677">Repeat</keyword>